<accession>A0A644X4M1</accession>
<reference evidence="1" key="1">
    <citation type="submission" date="2019-08" db="EMBL/GenBank/DDBJ databases">
        <authorList>
            <person name="Kucharzyk K."/>
            <person name="Murdoch R.W."/>
            <person name="Higgins S."/>
            <person name="Loffler F."/>
        </authorList>
    </citation>
    <scope>NUCLEOTIDE SEQUENCE</scope>
</reference>
<organism evidence="1">
    <name type="scientific">bioreactor metagenome</name>
    <dbReference type="NCBI Taxonomy" id="1076179"/>
    <lineage>
        <taxon>unclassified sequences</taxon>
        <taxon>metagenomes</taxon>
        <taxon>ecological metagenomes</taxon>
    </lineage>
</organism>
<name>A0A644X4M1_9ZZZZ</name>
<gene>
    <name evidence="1" type="ORF">SDC9_57327</name>
</gene>
<comment type="caution">
    <text evidence="1">The sequence shown here is derived from an EMBL/GenBank/DDBJ whole genome shotgun (WGS) entry which is preliminary data.</text>
</comment>
<sequence>MAGAEAAFKELLDIDLGTGCSEGKEIQVMDMDIALPVRSGVVGVQNIEVIELLCPL</sequence>
<evidence type="ECO:0000313" key="1">
    <source>
        <dbReference type="EMBL" id="MPM10989.1"/>
    </source>
</evidence>
<dbReference type="EMBL" id="VSSQ01001768">
    <property type="protein sequence ID" value="MPM10989.1"/>
    <property type="molecule type" value="Genomic_DNA"/>
</dbReference>
<proteinExistence type="predicted"/>
<protein>
    <submittedName>
        <fullName evidence="1">Uncharacterized protein</fullName>
    </submittedName>
</protein>
<dbReference type="AlphaFoldDB" id="A0A644X4M1"/>